<dbReference type="PROSITE" id="PS51257">
    <property type="entry name" value="PROKAR_LIPOPROTEIN"/>
    <property type="match status" value="1"/>
</dbReference>
<dbReference type="Gene3D" id="3.60.21.10">
    <property type="match status" value="1"/>
</dbReference>
<sequence>MKNFKLVMLLSIITIFIACENLFEYSVYEAGVNSSEKNTTAKNLKLLAELEQNNQDFKFAFITDVHYFYNNLRSVVEDINNREDIAFVVFGGDIADQALLKEFEIFYDIMKNLNKPYFTVIGNHDYNSKGALIYKEMFGDYNYSFEFNNNKFVMFDDIIWESNKDPDFEWLSNELSDNANYNQVFSFSHIPIVVSNDLPDEMKNQYNTILKENNVALSVHGHTHGYFYEEGDVNYLVIPALKKPEYGIISVQQDSFDIELIELK</sequence>
<dbReference type="PANTHER" id="PTHR43143">
    <property type="entry name" value="METALLOPHOSPHOESTERASE, CALCINEURIN SUPERFAMILY"/>
    <property type="match status" value="1"/>
</dbReference>
<evidence type="ECO:0000259" key="1">
    <source>
        <dbReference type="Pfam" id="PF00149"/>
    </source>
</evidence>
<dbReference type="Pfam" id="PF00149">
    <property type="entry name" value="Metallophos"/>
    <property type="match status" value="1"/>
</dbReference>
<dbReference type="PANTHER" id="PTHR43143:SF1">
    <property type="entry name" value="SERINE_THREONINE-PROTEIN PHOSPHATASE CPPED1"/>
    <property type="match status" value="1"/>
</dbReference>
<dbReference type="EMBL" id="CP150496">
    <property type="protein sequence ID" value="WYW55863.1"/>
    <property type="molecule type" value="Genomic_DNA"/>
</dbReference>
<dbReference type="InterPro" id="IPR029052">
    <property type="entry name" value="Metallo-depent_PP-like"/>
</dbReference>
<evidence type="ECO:0000313" key="3">
    <source>
        <dbReference type="Proteomes" id="UP001491088"/>
    </source>
</evidence>
<feature type="domain" description="Calcineurin-like phosphoesterase" evidence="1">
    <location>
        <begin position="57"/>
        <end position="226"/>
    </location>
</feature>
<dbReference type="SUPFAM" id="SSF56300">
    <property type="entry name" value="Metallo-dependent phosphatases"/>
    <property type="match status" value="1"/>
</dbReference>
<dbReference type="InterPro" id="IPR004843">
    <property type="entry name" value="Calcineurin-like_PHP"/>
</dbReference>
<keyword evidence="3" id="KW-1185">Reference proteome</keyword>
<accession>A0ABZ2TSL0</accession>
<organism evidence="2 3">
    <name type="scientific">Polaribacter marinaquae</name>
    <dbReference type="NCBI Taxonomy" id="1642819"/>
    <lineage>
        <taxon>Bacteria</taxon>
        <taxon>Pseudomonadati</taxon>
        <taxon>Bacteroidota</taxon>
        <taxon>Flavobacteriia</taxon>
        <taxon>Flavobacteriales</taxon>
        <taxon>Flavobacteriaceae</taxon>
    </lineage>
</organism>
<reference evidence="2 3" key="1">
    <citation type="submission" date="2024-03" db="EMBL/GenBank/DDBJ databases">
        <authorList>
            <person name="Cao K."/>
        </authorList>
    </citation>
    <scope>NUCLEOTIDE SEQUENCE [LARGE SCALE GENOMIC DNA]</scope>
    <source>
        <strain evidence="2 3">MCCC 1K00696</strain>
    </source>
</reference>
<dbReference type="InterPro" id="IPR051918">
    <property type="entry name" value="STPP_CPPED1"/>
</dbReference>
<dbReference type="Proteomes" id="UP001491088">
    <property type="component" value="Chromosome"/>
</dbReference>
<protein>
    <submittedName>
        <fullName evidence="2">Metallophosphoesterase</fullName>
    </submittedName>
</protein>
<name>A0ABZ2TSL0_9FLAO</name>
<dbReference type="RefSeq" id="WP_340933562.1">
    <property type="nucleotide sequence ID" value="NZ_CP150496.1"/>
</dbReference>
<gene>
    <name evidence="2" type="ORF">WG950_01115</name>
</gene>
<proteinExistence type="predicted"/>
<evidence type="ECO:0000313" key="2">
    <source>
        <dbReference type="EMBL" id="WYW55863.1"/>
    </source>
</evidence>